<gene>
    <name evidence="19" type="ORF">IAC50_07190</name>
</gene>
<dbReference type="GO" id="GO:0008973">
    <property type="term" value="F:phosphopentomutase activity"/>
    <property type="evidence" value="ECO:0007669"/>
    <property type="project" value="TreeGrafter"/>
</dbReference>
<dbReference type="Pfam" id="PF02879">
    <property type="entry name" value="PGM_PMM_II"/>
    <property type="match status" value="1"/>
</dbReference>
<dbReference type="GO" id="GO:0000271">
    <property type="term" value="P:polysaccharide biosynthetic process"/>
    <property type="evidence" value="ECO:0007669"/>
    <property type="project" value="InterPro"/>
</dbReference>
<organism evidence="19 20">
    <name type="scientific">Candidatus Allocopromorpha excrementigallinarum</name>
    <dbReference type="NCBI Taxonomy" id="2840742"/>
    <lineage>
        <taxon>Bacteria</taxon>
        <taxon>Bacillati</taxon>
        <taxon>Bacillota</taxon>
        <taxon>Clostridia</taxon>
        <taxon>Eubacteriales</taxon>
        <taxon>Eubacteriaceae</taxon>
        <taxon>Eubacteriaceae incertae sedis</taxon>
        <taxon>Candidatus Allocopromorpha</taxon>
    </lineage>
</organism>
<feature type="domain" description="GtrA/DPMS transmembrane" evidence="18">
    <location>
        <begin position="11"/>
        <end position="131"/>
    </location>
</feature>
<evidence type="ECO:0000259" key="15">
    <source>
        <dbReference type="Pfam" id="PF02878"/>
    </source>
</evidence>
<evidence type="ECO:0000256" key="11">
    <source>
        <dbReference type="ARBA" id="ARBA00023136"/>
    </source>
</evidence>
<evidence type="ECO:0000256" key="3">
    <source>
        <dbReference type="ARBA" id="ARBA00004141"/>
    </source>
</evidence>
<dbReference type="PANTHER" id="PTHR45745">
    <property type="entry name" value="PHOSPHOMANNOMUTASE 45A"/>
    <property type="match status" value="1"/>
</dbReference>
<keyword evidence="7 13" id="KW-0812">Transmembrane</keyword>
<dbReference type="SUPFAM" id="SSF55957">
    <property type="entry name" value="Phosphoglucomutase, C-terminal domain"/>
    <property type="match status" value="1"/>
</dbReference>
<dbReference type="GO" id="GO:0006166">
    <property type="term" value="P:purine ribonucleoside salvage"/>
    <property type="evidence" value="ECO:0007669"/>
    <property type="project" value="TreeGrafter"/>
</dbReference>
<dbReference type="GO" id="GO:0004614">
    <property type="term" value="F:phosphoglucomutase activity"/>
    <property type="evidence" value="ECO:0007669"/>
    <property type="project" value="UniProtKB-EC"/>
</dbReference>
<evidence type="ECO:0000313" key="20">
    <source>
        <dbReference type="Proteomes" id="UP000824090"/>
    </source>
</evidence>
<dbReference type="InterPro" id="IPR007267">
    <property type="entry name" value="GtrA_DPMS_TM"/>
</dbReference>
<dbReference type="Pfam" id="PF04138">
    <property type="entry name" value="GtrA_DPMS_TM"/>
    <property type="match status" value="1"/>
</dbReference>
<dbReference type="Gene3D" id="3.40.120.10">
    <property type="entry name" value="Alpha-D-Glucose-1,6-Bisphosphate, subunit A, domain 3"/>
    <property type="match status" value="3"/>
</dbReference>
<feature type="domain" description="Alpha-D-phosphohexomutase alpha/beta/alpha" evidence="16">
    <location>
        <begin position="350"/>
        <end position="435"/>
    </location>
</feature>
<evidence type="ECO:0000256" key="7">
    <source>
        <dbReference type="ARBA" id="ARBA00022692"/>
    </source>
</evidence>
<feature type="transmembrane region" description="Helical" evidence="13">
    <location>
        <begin position="37"/>
        <end position="56"/>
    </location>
</feature>
<feature type="domain" description="Alpha-D-phosphohexomutase alpha/beta/alpha" evidence="17">
    <location>
        <begin position="448"/>
        <end position="565"/>
    </location>
</feature>
<dbReference type="GO" id="GO:0016020">
    <property type="term" value="C:membrane"/>
    <property type="evidence" value="ECO:0007669"/>
    <property type="project" value="UniProtKB-SubCell"/>
</dbReference>
<dbReference type="CDD" id="cd05799">
    <property type="entry name" value="PGM2"/>
    <property type="match status" value="1"/>
</dbReference>
<dbReference type="InterPro" id="IPR005843">
    <property type="entry name" value="A-D-PHexomutase_C"/>
</dbReference>
<evidence type="ECO:0000256" key="6">
    <source>
        <dbReference type="ARBA" id="ARBA00022553"/>
    </source>
</evidence>
<dbReference type="EC" id="5.4.2.2" evidence="5"/>
<name>A0A9D1L7N8_9FIRM</name>
<keyword evidence="9" id="KW-0460">Magnesium</keyword>
<evidence type="ECO:0000259" key="14">
    <source>
        <dbReference type="Pfam" id="PF00408"/>
    </source>
</evidence>
<accession>A0A9D1L7N8</accession>
<evidence type="ECO:0000259" key="16">
    <source>
        <dbReference type="Pfam" id="PF02879"/>
    </source>
</evidence>
<evidence type="ECO:0000256" key="10">
    <source>
        <dbReference type="ARBA" id="ARBA00022989"/>
    </source>
</evidence>
<dbReference type="Pfam" id="PF02878">
    <property type="entry name" value="PGM_PMM_I"/>
    <property type="match status" value="1"/>
</dbReference>
<evidence type="ECO:0000256" key="8">
    <source>
        <dbReference type="ARBA" id="ARBA00022723"/>
    </source>
</evidence>
<evidence type="ECO:0000313" key="19">
    <source>
        <dbReference type="EMBL" id="HIU26258.1"/>
    </source>
</evidence>
<dbReference type="Pfam" id="PF02880">
    <property type="entry name" value="PGM_PMM_III"/>
    <property type="match status" value="1"/>
</dbReference>
<evidence type="ECO:0000259" key="18">
    <source>
        <dbReference type="Pfam" id="PF04138"/>
    </source>
</evidence>
<dbReference type="GO" id="GO:0046872">
    <property type="term" value="F:metal ion binding"/>
    <property type="evidence" value="ECO:0007669"/>
    <property type="project" value="UniProtKB-KW"/>
</dbReference>
<comment type="cofactor">
    <cofactor evidence="2">
        <name>Mg(2+)</name>
        <dbReference type="ChEBI" id="CHEBI:18420"/>
    </cofactor>
</comment>
<keyword evidence="6" id="KW-0597">Phosphoprotein</keyword>
<dbReference type="InterPro" id="IPR005845">
    <property type="entry name" value="A-D-PHexomutase_a/b/a-II"/>
</dbReference>
<dbReference type="AlphaFoldDB" id="A0A9D1L7N8"/>
<evidence type="ECO:0000259" key="17">
    <source>
        <dbReference type="Pfam" id="PF02880"/>
    </source>
</evidence>
<sequence length="679" mass="75505">MKGLRDSSLVKFIWVGVINTLAGTAIMFGLYNLAGCSYWISSAANYFFASILSYWLNKRFTFGHRGHVLQSGIRFALNIGVCYGIAYGAARPLAEQLLAQSPLSLRENAAMAAGMCIFTGLNYIGQRFFVFGEKTMDYRENYEKWLKSPYITEEERTLLREMSDEEAEDAFYKNAEFGTAGMRGKMGLGTNRLNRYTVRMASMGLAHLLGKGARVAVAYDTRNSSKDFAVEAARVLAEAGIKAYIFDRYSPVPLLSFTVREMNCDGGIVITASHNTREYNGFKVYDSTGCQLSPEKAGIIAAFMEDMKESLNIPVCRSMENENIEYIGEEIVERFLEAVEKCSAGADKKLCGELKVVYTPLHGSGRDYVLETLRRAGFKDVKTVREQSEFDGDFPTVRKPNPEEKEALSMAGDLLLAQRGDILIGTDPDSDRIGVGVRTGDNIRYLTGNETGILLVDFLARMKGGAGKKLVTTIVTSQMSSVIAESYGTEVIKTLTGFKFIGGEINKIDDKDLLMGYEESYGYLVGPHARDKDGISAALVICQMAAWYKEKGKTLEDALNELYEKHGHWIDRQESFVFEGSEGEKKIKDIMASLEKEGERLFSPAGNIERVLDYNKGIEGLAPSNVLKYFFDNGSWLAVRPSGTEPKIKFYYSIKGDDQAAALDMCKKIEKSVHDIAEY</sequence>
<dbReference type="Gene3D" id="3.30.310.50">
    <property type="entry name" value="Alpha-D-phosphohexomutase, C-terminal domain"/>
    <property type="match status" value="1"/>
</dbReference>
<proteinExistence type="inferred from homology"/>
<evidence type="ECO:0000256" key="1">
    <source>
        <dbReference type="ARBA" id="ARBA00000443"/>
    </source>
</evidence>
<feature type="domain" description="Alpha-D-phosphohexomutase alpha/beta/alpha" evidence="15">
    <location>
        <begin position="176"/>
        <end position="306"/>
    </location>
</feature>
<dbReference type="SUPFAM" id="SSF53738">
    <property type="entry name" value="Phosphoglucomutase, first 3 domains"/>
    <property type="match status" value="3"/>
</dbReference>
<evidence type="ECO:0000256" key="4">
    <source>
        <dbReference type="ARBA" id="ARBA00010231"/>
    </source>
</evidence>
<dbReference type="PANTHER" id="PTHR45745:SF1">
    <property type="entry name" value="PHOSPHOGLUCOMUTASE 2B-RELATED"/>
    <property type="match status" value="1"/>
</dbReference>
<comment type="similarity">
    <text evidence="4">Belongs to the phosphohexose mutase family.</text>
</comment>
<comment type="catalytic activity">
    <reaction evidence="1">
        <text>alpha-D-glucose 1-phosphate = alpha-D-glucose 6-phosphate</text>
        <dbReference type="Rhea" id="RHEA:23536"/>
        <dbReference type="ChEBI" id="CHEBI:58225"/>
        <dbReference type="ChEBI" id="CHEBI:58601"/>
        <dbReference type="EC" id="5.4.2.2"/>
    </reaction>
</comment>
<dbReference type="EMBL" id="DVMP01000135">
    <property type="protein sequence ID" value="HIU26258.1"/>
    <property type="molecule type" value="Genomic_DNA"/>
</dbReference>
<dbReference type="InterPro" id="IPR005844">
    <property type="entry name" value="A-D-PHexomutase_a/b/a-I"/>
</dbReference>
<keyword evidence="8" id="KW-0479">Metal-binding</keyword>
<feature type="transmembrane region" description="Helical" evidence="13">
    <location>
        <begin position="12"/>
        <end position="31"/>
    </location>
</feature>
<reference evidence="19" key="2">
    <citation type="journal article" date="2021" name="PeerJ">
        <title>Extensive microbial diversity within the chicken gut microbiome revealed by metagenomics and culture.</title>
        <authorList>
            <person name="Gilroy R."/>
            <person name="Ravi A."/>
            <person name="Getino M."/>
            <person name="Pursley I."/>
            <person name="Horton D.L."/>
            <person name="Alikhan N.F."/>
            <person name="Baker D."/>
            <person name="Gharbi K."/>
            <person name="Hall N."/>
            <person name="Watson M."/>
            <person name="Adriaenssens E.M."/>
            <person name="Foster-Nyarko E."/>
            <person name="Jarju S."/>
            <person name="Secka A."/>
            <person name="Antonio M."/>
            <person name="Oren A."/>
            <person name="Chaudhuri R.R."/>
            <person name="La Ragione R."/>
            <person name="Hildebrand F."/>
            <person name="Pallen M.J."/>
        </authorList>
    </citation>
    <scope>NUCLEOTIDE SEQUENCE</scope>
    <source>
        <strain evidence="19">ChiHcec3-6078</strain>
    </source>
</reference>
<dbReference type="Pfam" id="PF00408">
    <property type="entry name" value="PGM_PMM_IV"/>
    <property type="match status" value="1"/>
</dbReference>
<evidence type="ECO:0000256" key="13">
    <source>
        <dbReference type="SAM" id="Phobius"/>
    </source>
</evidence>
<dbReference type="Proteomes" id="UP000824090">
    <property type="component" value="Unassembled WGS sequence"/>
</dbReference>
<keyword evidence="11 13" id="KW-0472">Membrane</keyword>
<comment type="subcellular location">
    <subcellularLocation>
        <location evidence="3">Membrane</location>
        <topology evidence="3">Multi-pass membrane protein</topology>
    </subcellularLocation>
</comment>
<evidence type="ECO:0000256" key="2">
    <source>
        <dbReference type="ARBA" id="ARBA00001946"/>
    </source>
</evidence>
<evidence type="ECO:0000256" key="9">
    <source>
        <dbReference type="ARBA" id="ARBA00022842"/>
    </source>
</evidence>
<protein>
    <recommendedName>
        <fullName evidence="5">phosphoglucomutase (alpha-D-glucose-1,6-bisphosphate-dependent)</fullName>
        <ecNumber evidence="5">5.4.2.2</ecNumber>
    </recommendedName>
</protein>
<dbReference type="InterPro" id="IPR005846">
    <property type="entry name" value="A-D-PHexomutase_a/b/a-III"/>
</dbReference>
<dbReference type="InterPro" id="IPR016055">
    <property type="entry name" value="A-D-PHexomutase_a/b/a-I/II/III"/>
</dbReference>
<feature type="domain" description="Alpha-D-phosphohexomutase C-terminal" evidence="14">
    <location>
        <begin position="617"/>
        <end position="663"/>
    </location>
</feature>
<reference evidence="19" key="1">
    <citation type="submission" date="2020-10" db="EMBL/GenBank/DDBJ databases">
        <authorList>
            <person name="Gilroy R."/>
        </authorList>
    </citation>
    <scope>NUCLEOTIDE SEQUENCE</scope>
    <source>
        <strain evidence="19">ChiHcec3-6078</strain>
    </source>
</reference>
<keyword evidence="12" id="KW-0413">Isomerase</keyword>
<comment type="caution">
    <text evidence="19">The sequence shown here is derived from an EMBL/GenBank/DDBJ whole genome shotgun (WGS) entry which is preliminary data.</text>
</comment>
<keyword evidence="10 13" id="KW-1133">Transmembrane helix</keyword>
<dbReference type="InterPro" id="IPR036900">
    <property type="entry name" value="A-D-PHexomutase_C_sf"/>
</dbReference>
<evidence type="ECO:0000256" key="12">
    <source>
        <dbReference type="ARBA" id="ARBA00023235"/>
    </source>
</evidence>
<evidence type="ECO:0000256" key="5">
    <source>
        <dbReference type="ARBA" id="ARBA00012728"/>
    </source>
</evidence>
<feature type="transmembrane region" description="Helical" evidence="13">
    <location>
        <begin position="68"/>
        <end position="89"/>
    </location>
</feature>